<dbReference type="PROSITE" id="PS50132">
    <property type="entry name" value="RGS"/>
    <property type="match status" value="1"/>
</dbReference>
<dbReference type="InterPro" id="IPR016137">
    <property type="entry name" value="RGS"/>
</dbReference>
<evidence type="ECO:0000313" key="3">
    <source>
        <dbReference type="WBParaSite" id="SMUV_0000282301-mRNA-1"/>
    </source>
</evidence>
<dbReference type="SUPFAM" id="SSF48097">
    <property type="entry name" value="Regulator of G-protein signaling, RGS"/>
    <property type="match status" value="1"/>
</dbReference>
<dbReference type="SMART" id="SM00315">
    <property type="entry name" value="RGS"/>
    <property type="match status" value="1"/>
</dbReference>
<organism evidence="2 3">
    <name type="scientific">Syphacia muris</name>
    <dbReference type="NCBI Taxonomy" id="451379"/>
    <lineage>
        <taxon>Eukaryota</taxon>
        <taxon>Metazoa</taxon>
        <taxon>Ecdysozoa</taxon>
        <taxon>Nematoda</taxon>
        <taxon>Chromadorea</taxon>
        <taxon>Rhabditida</taxon>
        <taxon>Spirurina</taxon>
        <taxon>Oxyuridomorpha</taxon>
        <taxon>Oxyuroidea</taxon>
        <taxon>Oxyuridae</taxon>
        <taxon>Syphacia</taxon>
    </lineage>
</organism>
<dbReference type="Pfam" id="PF00615">
    <property type="entry name" value="RGS"/>
    <property type="match status" value="1"/>
</dbReference>
<dbReference type="AlphaFoldDB" id="A0A0N5AEZ3"/>
<dbReference type="PANTHER" id="PTHR10845">
    <property type="entry name" value="REGULATOR OF G PROTEIN SIGNALING"/>
    <property type="match status" value="1"/>
</dbReference>
<sequence>MDFSSTSALYPSRDELRQWEKSFENGCLTFREFLKTEYSTENLDFWLECEEFKKMKNGKKATQQRAHAIYDQYIATQSPREVNLDADTKTVTKQALEEGAKPDMFSLAQNRIEHLMEKDSYPRFLKSDGFLKLFGDSAEIISNEITVNVIPPGAEAVHSFSA</sequence>
<name>A0A0N5AEZ3_9BILA</name>
<protein>
    <submittedName>
        <fullName evidence="3">RGS domain-containing protein</fullName>
    </submittedName>
</protein>
<dbReference type="InterPro" id="IPR044926">
    <property type="entry name" value="RGS_subdomain_2"/>
</dbReference>
<dbReference type="PRINTS" id="PR01301">
    <property type="entry name" value="RGSPROTEIN"/>
</dbReference>
<dbReference type="Proteomes" id="UP000046393">
    <property type="component" value="Unplaced"/>
</dbReference>
<proteinExistence type="predicted"/>
<dbReference type="Gene3D" id="1.10.167.10">
    <property type="entry name" value="Regulator of G-protein Signalling 4, domain 2"/>
    <property type="match status" value="1"/>
</dbReference>
<dbReference type="PANTHER" id="PTHR10845:SF259">
    <property type="entry name" value="RGS DOMAIN-CONTAINING PROTEIN-RELATED"/>
    <property type="match status" value="1"/>
</dbReference>
<dbReference type="WBParaSite" id="SMUV_0000282301-mRNA-1">
    <property type="protein sequence ID" value="SMUV_0000282301-mRNA-1"/>
    <property type="gene ID" value="SMUV_0000282301"/>
</dbReference>
<accession>A0A0N5AEZ3</accession>
<keyword evidence="2" id="KW-1185">Reference proteome</keyword>
<dbReference type="InterPro" id="IPR036305">
    <property type="entry name" value="RGS_sf"/>
</dbReference>
<dbReference type="STRING" id="451379.A0A0N5AEZ3"/>
<dbReference type="FunFam" id="1.10.167.10:FF:000001">
    <property type="entry name" value="Putative regulator of g-protein signaling 12"/>
    <property type="match status" value="1"/>
</dbReference>
<evidence type="ECO:0000259" key="1">
    <source>
        <dbReference type="PROSITE" id="PS50132"/>
    </source>
</evidence>
<reference evidence="3" key="1">
    <citation type="submission" date="2017-02" db="UniProtKB">
        <authorList>
            <consortium name="WormBaseParasite"/>
        </authorList>
    </citation>
    <scope>IDENTIFICATION</scope>
</reference>
<evidence type="ECO:0000313" key="2">
    <source>
        <dbReference type="Proteomes" id="UP000046393"/>
    </source>
</evidence>
<feature type="domain" description="RGS" evidence="1">
    <location>
        <begin position="26"/>
        <end position="134"/>
    </location>
</feature>